<protein>
    <submittedName>
        <fullName evidence="10">CD200-like protein</fullName>
    </submittedName>
</protein>
<dbReference type="InterPro" id="IPR007110">
    <property type="entry name" value="Ig-like_dom"/>
</dbReference>
<keyword evidence="3" id="KW-0732">Signal</keyword>
<evidence type="ECO:0000259" key="9">
    <source>
        <dbReference type="PROSITE" id="PS50835"/>
    </source>
</evidence>
<organism evidence="10 13">
    <name type="scientific">Tanapox virus</name>
    <dbReference type="NCBI Taxonomy" id="99000"/>
    <lineage>
        <taxon>Viruses</taxon>
        <taxon>Varidnaviria</taxon>
        <taxon>Bamfordvirae</taxon>
        <taxon>Nucleocytoviricota</taxon>
        <taxon>Pokkesviricetes</taxon>
        <taxon>Chitovirales</taxon>
        <taxon>Poxviridae</taxon>
        <taxon>Chordopoxvirinae</taxon>
        <taxon>Yatapoxvirus</taxon>
        <taxon>Yatapoxvirus tanapox</taxon>
    </lineage>
</organism>
<sequence length="120" mass="13565">MKLLLLFVSVLTLFNYLQSTSCFVKSFINSLDIKITCTKTSSFNTIIITWKKDNKFIAGYGICGPVISEKFKGKILYVSKSFNESTILIKNVNLFDRGCYTCVFNFLVSKNNEKGVVCLT</sequence>
<keyword evidence="4" id="KW-1133">Transmembrane helix</keyword>
<dbReference type="PANTHER" id="PTHR46841">
    <property type="entry name" value="OX-2 MEMBRANE GLYCOPROTEIN"/>
    <property type="match status" value="1"/>
</dbReference>
<name>A7XCT0_9POXV</name>
<dbReference type="GO" id="GO:0098632">
    <property type="term" value="F:cell-cell adhesion mediator activity"/>
    <property type="evidence" value="ECO:0007669"/>
    <property type="project" value="InterPro"/>
</dbReference>
<evidence type="ECO:0000256" key="2">
    <source>
        <dbReference type="ARBA" id="ARBA00022692"/>
    </source>
</evidence>
<evidence type="ECO:0000256" key="7">
    <source>
        <dbReference type="ARBA" id="ARBA00023180"/>
    </source>
</evidence>
<evidence type="ECO:0000313" key="11">
    <source>
        <dbReference type="EMBL" id="ABQ43772.1"/>
    </source>
</evidence>
<keyword evidence="8" id="KW-0393">Immunoglobulin domain</keyword>
<feature type="domain" description="Ig-like" evidence="9">
    <location>
        <begin position="33"/>
        <end position="102"/>
    </location>
</feature>
<dbReference type="Proteomes" id="UP000130031">
    <property type="component" value="Segment"/>
</dbReference>
<evidence type="ECO:0000256" key="6">
    <source>
        <dbReference type="ARBA" id="ARBA00023157"/>
    </source>
</evidence>
<dbReference type="InterPro" id="IPR036179">
    <property type="entry name" value="Ig-like_dom_sf"/>
</dbReference>
<dbReference type="Gene3D" id="2.60.40.10">
    <property type="entry name" value="Immunoglobulins"/>
    <property type="match status" value="1"/>
</dbReference>
<dbReference type="PROSITE" id="PS50835">
    <property type="entry name" value="IG_LIKE"/>
    <property type="match status" value="1"/>
</dbReference>
<keyword evidence="2" id="KW-0812">Transmembrane</keyword>
<evidence type="ECO:0000313" key="10">
    <source>
        <dbReference type="EMBL" id="ABQ43617.1"/>
    </source>
</evidence>
<evidence type="ECO:0000256" key="5">
    <source>
        <dbReference type="ARBA" id="ARBA00023136"/>
    </source>
</evidence>
<evidence type="ECO:0000313" key="12">
    <source>
        <dbReference type="Proteomes" id="UP000099606"/>
    </source>
</evidence>
<dbReference type="Proteomes" id="UP000099606">
    <property type="component" value="Segment"/>
</dbReference>
<dbReference type="SUPFAM" id="SSF48726">
    <property type="entry name" value="Immunoglobulin"/>
    <property type="match status" value="1"/>
</dbReference>
<evidence type="ECO:0000256" key="4">
    <source>
        <dbReference type="ARBA" id="ARBA00022989"/>
    </source>
</evidence>
<dbReference type="InterPro" id="IPR047164">
    <property type="entry name" value="OX2G-like"/>
</dbReference>
<dbReference type="EMBL" id="EF420157">
    <property type="protein sequence ID" value="ABQ43772.1"/>
    <property type="molecule type" value="Genomic_DNA"/>
</dbReference>
<accession>A7XCT0</accession>
<keyword evidence="5" id="KW-0472">Membrane</keyword>
<dbReference type="EMBL" id="EF420156">
    <property type="protein sequence ID" value="ABQ43617.1"/>
    <property type="molecule type" value="Genomic_DNA"/>
</dbReference>
<reference evidence="12 13" key="1">
    <citation type="journal article" date="2007" name="Virus Res.">
        <title>Comparative genetic analysis of genomic DNA sequences of two human isolates of Tanapox virus.</title>
        <authorList>
            <person name="Nazarian S.H."/>
            <person name="Barrett J.W."/>
            <person name="Frace A.M."/>
            <person name="Olsen-Rasmussen M."/>
            <person name="Khristova M."/>
            <person name="Shaban M."/>
            <person name="Neering S."/>
            <person name="Li Y."/>
            <person name="Damon I.K."/>
            <person name="Esposito J.J."/>
            <person name="Essani K."/>
            <person name="McFadden G."/>
        </authorList>
    </citation>
    <scope>NUCLEOTIDE SEQUENCE [LARGE SCALE GENOMIC DNA]</scope>
    <source>
        <strain evidence="10">TPV-Kenya</strain>
        <strain evidence="11">TPV-RoC</strain>
    </source>
</reference>
<evidence type="ECO:0000256" key="8">
    <source>
        <dbReference type="ARBA" id="ARBA00023319"/>
    </source>
</evidence>
<evidence type="ECO:0000256" key="1">
    <source>
        <dbReference type="ARBA" id="ARBA00004167"/>
    </source>
</evidence>
<keyword evidence="6" id="KW-1015">Disulfide bond</keyword>
<comment type="subcellular location">
    <subcellularLocation>
        <location evidence="1">Membrane</location>
        <topology evidence="1">Single-pass membrane protein</topology>
    </subcellularLocation>
</comment>
<proteinExistence type="predicted"/>
<evidence type="ECO:0000313" key="13">
    <source>
        <dbReference type="Proteomes" id="UP000130031"/>
    </source>
</evidence>
<dbReference type="InterPro" id="IPR013783">
    <property type="entry name" value="Ig-like_fold"/>
</dbReference>
<gene>
    <name evidence="10" type="primary">141R</name>
</gene>
<evidence type="ECO:0000256" key="3">
    <source>
        <dbReference type="ARBA" id="ARBA00022729"/>
    </source>
</evidence>
<keyword evidence="7" id="KW-0325">Glycoprotein</keyword>
<dbReference type="GO" id="GO:0016020">
    <property type="term" value="C:membrane"/>
    <property type="evidence" value="ECO:0007669"/>
    <property type="project" value="UniProtKB-SubCell"/>
</dbReference>